<dbReference type="Proteomes" id="UP001156664">
    <property type="component" value="Unassembled WGS sequence"/>
</dbReference>
<dbReference type="Pfam" id="PF03872">
    <property type="entry name" value="RseA_N"/>
    <property type="match status" value="1"/>
</dbReference>
<dbReference type="InterPro" id="IPR005572">
    <property type="entry name" value="Anti-sigma_E_RseA_N"/>
</dbReference>
<evidence type="ECO:0000313" key="3">
    <source>
        <dbReference type="Proteomes" id="UP001156664"/>
    </source>
</evidence>
<dbReference type="CDD" id="cd16328">
    <property type="entry name" value="RseA_N"/>
    <property type="match status" value="1"/>
</dbReference>
<accession>A0ABQ5YP61</accession>
<dbReference type="SUPFAM" id="SSF89069">
    <property type="entry name" value="N-terminal, cytoplasmic domain of anti-sigmaE factor RseA"/>
    <property type="match status" value="1"/>
</dbReference>
<dbReference type="PANTHER" id="PTHR38104:SF1">
    <property type="entry name" value="ANTI-SIGMA-E FACTOR RSEA"/>
    <property type="match status" value="1"/>
</dbReference>
<gene>
    <name evidence="2" type="ORF">GCM10007875_09920</name>
</gene>
<sequence length="218" mass="23698">MSKKLENLSALMDSELPDEELDALFKDLDDGLLSAWHESQLAGDVLRSSELAAHHNPEFLVRFAEVLKQEPVVVAPQLDTVERRKKAGRLRSLVRVGVGRNMAVSAAAIALFSFGLFQTVPPLDSEVQIVRTADLSNVSEDDLALLRDYLMAHQQNSAPGGIAGVSSIAAGTLDSPELSSTERVVASSANAGEWMNVWRPSSELEGQNVQFTYVSSHR</sequence>
<name>A0ABQ5YP61_9BURK</name>
<protein>
    <recommendedName>
        <fullName evidence="1">Anti sigma-E protein RseA N-terminal domain-containing protein</fullName>
    </recommendedName>
</protein>
<dbReference type="InterPro" id="IPR036147">
    <property type="entry name" value="Anti-sigma_E_RseA_N_sf"/>
</dbReference>
<reference evidence="3" key="1">
    <citation type="journal article" date="2019" name="Int. J. Syst. Evol. Microbiol.">
        <title>The Global Catalogue of Microorganisms (GCM) 10K type strain sequencing project: providing services to taxonomists for standard genome sequencing and annotation.</title>
        <authorList>
            <consortium name="The Broad Institute Genomics Platform"/>
            <consortium name="The Broad Institute Genome Sequencing Center for Infectious Disease"/>
            <person name="Wu L."/>
            <person name="Ma J."/>
        </authorList>
    </citation>
    <scope>NUCLEOTIDE SEQUENCE [LARGE SCALE GENOMIC DNA]</scope>
    <source>
        <strain evidence="3">NBRC 105857</strain>
    </source>
</reference>
<organism evidence="2 3">
    <name type="scientific">Limnobacter litoralis</name>
    <dbReference type="NCBI Taxonomy" id="481366"/>
    <lineage>
        <taxon>Bacteria</taxon>
        <taxon>Pseudomonadati</taxon>
        <taxon>Pseudomonadota</taxon>
        <taxon>Betaproteobacteria</taxon>
        <taxon>Burkholderiales</taxon>
        <taxon>Burkholderiaceae</taxon>
        <taxon>Limnobacter</taxon>
    </lineage>
</organism>
<dbReference type="RefSeq" id="WP_284280343.1">
    <property type="nucleotide sequence ID" value="NZ_BSOJ01000009.1"/>
</dbReference>
<feature type="domain" description="Anti sigma-E protein RseA N-terminal" evidence="1">
    <location>
        <begin position="6"/>
        <end position="78"/>
    </location>
</feature>
<keyword evidence="3" id="KW-1185">Reference proteome</keyword>
<evidence type="ECO:0000259" key="1">
    <source>
        <dbReference type="Pfam" id="PF03872"/>
    </source>
</evidence>
<comment type="caution">
    <text evidence="2">The sequence shown here is derived from an EMBL/GenBank/DDBJ whole genome shotgun (WGS) entry which is preliminary data.</text>
</comment>
<dbReference type="PANTHER" id="PTHR38104">
    <property type="match status" value="1"/>
</dbReference>
<dbReference type="Gene3D" id="1.10.10.880">
    <property type="entry name" value="Anti sigma-E protein RseA, N-terminal domain"/>
    <property type="match status" value="1"/>
</dbReference>
<evidence type="ECO:0000313" key="2">
    <source>
        <dbReference type="EMBL" id="GLR25904.1"/>
    </source>
</evidence>
<dbReference type="EMBL" id="BSOJ01000009">
    <property type="protein sequence ID" value="GLR25904.1"/>
    <property type="molecule type" value="Genomic_DNA"/>
</dbReference>
<proteinExistence type="predicted"/>
<dbReference type="InterPro" id="IPR052383">
    <property type="entry name" value="Anti-sigma-E_RseA-like"/>
</dbReference>